<evidence type="ECO:0008006" key="4">
    <source>
        <dbReference type="Google" id="ProtNLM"/>
    </source>
</evidence>
<dbReference type="OrthoDB" id="891525at2"/>
<proteinExistence type="predicted"/>
<evidence type="ECO:0000256" key="1">
    <source>
        <dbReference type="SAM" id="SignalP"/>
    </source>
</evidence>
<feature type="signal peptide" evidence="1">
    <location>
        <begin position="1"/>
        <end position="20"/>
    </location>
</feature>
<evidence type="ECO:0000313" key="2">
    <source>
        <dbReference type="EMBL" id="ADQ18065.1"/>
    </source>
</evidence>
<dbReference type="AlphaFoldDB" id="E4RX26"/>
<name>E4RX26_LEAB4</name>
<organism evidence="2 3">
    <name type="scientific">Leadbetterella byssophila (strain DSM 17132 / JCM 16389 / KACC 11308 / NBRC 106382 / 4M15)</name>
    <dbReference type="NCBI Taxonomy" id="649349"/>
    <lineage>
        <taxon>Bacteria</taxon>
        <taxon>Pseudomonadati</taxon>
        <taxon>Bacteroidota</taxon>
        <taxon>Cytophagia</taxon>
        <taxon>Cytophagales</taxon>
        <taxon>Leadbetterellaceae</taxon>
        <taxon>Leadbetterella</taxon>
    </lineage>
</organism>
<dbReference type="RefSeq" id="WP_013409106.1">
    <property type="nucleotide sequence ID" value="NC_014655.1"/>
</dbReference>
<dbReference type="HOGENOM" id="CLU_813265_0_0_10"/>
<sequence length="341" mass="38897">MRKLLILCLLLAGFRSWATADSTVYHFYDKDLKRDIYVKSPSNISFEEPPQKVLLLVLRAFNLEDDEQDKVYRLVKYSPNASESIWTSNKQGQKIQVIAVRKNEEDFTYESSDGSDTFDFTYSEPDQPRVITKNNYHYSRFFSPTDFAIYLGLNSYTGQQDIAPNNLSELQVWPSRYIALSFRANATLSNNKKTHWVLSYGPEFAWHNFMLLNNHVLKYEGGQVAFEQSDKATSKSKFVVPHVNLPVMLNIGFKRDHLRVGIGGYIGYRIGGYTKVEYKDGGGKEKNKGSLGLNDLKYGITAELGRSPGAALFIRYDLSEMFRSTQVVPNGMQAFSFGIRL</sequence>
<gene>
    <name evidence="2" type="ordered locus">Lbys_2389</name>
</gene>
<dbReference type="STRING" id="649349.Lbys_2389"/>
<keyword evidence="3" id="KW-1185">Reference proteome</keyword>
<evidence type="ECO:0000313" key="3">
    <source>
        <dbReference type="Proteomes" id="UP000007435"/>
    </source>
</evidence>
<keyword evidence="1" id="KW-0732">Signal</keyword>
<protein>
    <recommendedName>
        <fullName evidence="4">Outer membrane protein beta-barrel domain-containing protein</fullName>
    </recommendedName>
</protein>
<reference evidence="2 3" key="2">
    <citation type="journal article" date="2011" name="Stand. Genomic Sci.">
        <title>Complete genome sequence of Leadbetterella byssophila type strain (4M15).</title>
        <authorList>
            <person name="Abt B."/>
            <person name="Teshima H."/>
            <person name="Lucas S."/>
            <person name="Lapidus A."/>
            <person name="Del Rio T.G."/>
            <person name="Nolan M."/>
            <person name="Tice H."/>
            <person name="Cheng J.F."/>
            <person name="Pitluck S."/>
            <person name="Liolios K."/>
            <person name="Pagani I."/>
            <person name="Ivanova N."/>
            <person name="Mavromatis K."/>
            <person name="Pati A."/>
            <person name="Tapia R."/>
            <person name="Han C."/>
            <person name="Goodwin L."/>
            <person name="Chen A."/>
            <person name="Palaniappan K."/>
            <person name="Land M."/>
            <person name="Hauser L."/>
            <person name="Chang Y.J."/>
            <person name="Jeffries C.D."/>
            <person name="Rohde M."/>
            <person name="Goker M."/>
            <person name="Tindall B.J."/>
            <person name="Detter J.C."/>
            <person name="Woyke T."/>
            <person name="Bristow J."/>
            <person name="Eisen J.A."/>
            <person name="Markowitz V."/>
            <person name="Hugenholtz P."/>
            <person name="Klenk H.P."/>
            <person name="Kyrpides N.C."/>
        </authorList>
    </citation>
    <scope>NUCLEOTIDE SEQUENCE [LARGE SCALE GENOMIC DNA]</scope>
    <source>
        <strain evidence="3">DSM 17132 / JCM 16389 / KACC 11308 / NBRC 106382 / 4M15</strain>
    </source>
</reference>
<reference key="1">
    <citation type="submission" date="2010-11" db="EMBL/GenBank/DDBJ databases">
        <title>The complete genome of Leadbetterella byssophila DSM 17132.</title>
        <authorList>
            <consortium name="US DOE Joint Genome Institute (JGI-PGF)"/>
            <person name="Lucas S."/>
            <person name="Copeland A."/>
            <person name="Lapidus A."/>
            <person name="Glavina del Rio T."/>
            <person name="Dalin E."/>
            <person name="Tice H."/>
            <person name="Bruce D."/>
            <person name="Goodwin L."/>
            <person name="Pitluck S."/>
            <person name="Kyrpides N."/>
            <person name="Mavromatis K."/>
            <person name="Ivanova N."/>
            <person name="Teshima H."/>
            <person name="Brettin T."/>
            <person name="Detter J.C."/>
            <person name="Han C."/>
            <person name="Tapia R."/>
            <person name="Land M."/>
            <person name="Hauser L."/>
            <person name="Markowitz V."/>
            <person name="Cheng J.-F."/>
            <person name="Hugenholtz P."/>
            <person name="Woyke T."/>
            <person name="Wu D."/>
            <person name="Tindall B."/>
            <person name="Pomrenke H.G."/>
            <person name="Brambilla E."/>
            <person name="Klenk H.-P."/>
            <person name="Eisen J.A."/>
        </authorList>
    </citation>
    <scope>NUCLEOTIDE SEQUENCE [LARGE SCALE GENOMIC DNA]</scope>
    <source>
        <strain>DSM 17132</strain>
    </source>
</reference>
<dbReference type="EMBL" id="CP002305">
    <property type="protein sequence ID" value="ADQ18065.1"/>
    <property type="molecule type" value="Genomic_DNA"/>
</dbReference>
<dbReference type="KEGG" id="lby:Lbys_2389"/>
<dbReference type="eggNOG" id="COG0086">
    <property type="taxonomic scope" value="Bacteria"/>
</dbReference>
<feature type="chain" id="PRO_5003185910" description="Outer membrane protein beta-barrel domain-containing protein" evidence="1">
    <location>
        <begin position="21"/>
        <end position="341"/>
    </location>
</feature>
<accession>E4RX26</accession>
<dbReference type="Proteomes" id="UP000007435">
    <property type="component" value="Chromosome"/>
</dbReference>